<gene>
    <name evidence="2" type="ORF">AU210_015046</name>
</gene>
<evidence type="ECO:0000313" key="2">
    <source>
        <dbReference type="EMBL" id="PCD23526.1"/>
    </source>
</evidence>
<reference evidence="2 3" key="1">
    <citation type="journal article" date="2016" name="Environ. Microbiol.">
        <title>Effector profiles distinguish formae speciales of Fusarium oxysporum.</title>
        <authorList>
            <person name="van Dam P."/>
            <person name="Fokkens L."/>
            <person name="Schmidt S.M."/>
            <person name="Linmans J.H."/>
            <person name="Kistler H.C."/>
            <person name="Ma L.J."/>
            <person name="Rep M."/>
        </authorList>
    </citation>
    <scope>NUCLEOTIDE SEQUENCE [LARGE SCALE GENOMIC DNA]</scope>
    <source>
        <strain evidence="2 3">Forc016</strain>
    </source>
</reference>
<proteinExistence type="predicted"/>
<reference evidence="2 3" key="2">
    <citation type="journal article" date="2017" name="Sci. Rep.">
        <title>A mobile pathogenicity chromosome in Fusarium oxysporum for infection of multiple cucurbit species.</title>
        <authorList>
            <person name="van Dam P."/>
            <person name="Fokkens L."/>
            <person name="Ayukawa Y."/>
            <person name="van der Gragt M."/>
            <person name="Ter Horst A."/>
            <person name="Brankovics B."/>
            <person name="Houterman P.M."/>
            <person name="Arie T."/>
            <person name="Rep M."/>
        </authorList>
    </citation>
    <scope>NUCLEOTIDE SEQUENCE [LARGE SCALE GENOMIC DNA]</scope>
    <source>
        <strain evidence="2 3">Forc016</strain>
    </source>
</reference>
<evidence type="ECO:0000256" key="1">
    <source>
        <dbReference type="SAM" id="MobiDB-lite"/>
    </source>
</evidence>
<accession>A0A2H3FYZ1</accession>
<feature type="compositionally biased region" description="Basic and acidic residues" evidence="1">
    <location>
        <begin position="141"/>
        <end position="156"/>
    </location>
</feature>
<organism evidence="2 3">
    <name type="scientific">Fusarium oxysporum f. sp. radicis-cucumerinum</name>
    <dbReference type="NCBI Taxonomy" id="327505"/>
    <lineage>
        <taxon>Eukaryota</taxon>
        <taxon>Fungi</taxon>
        <taxon>Dikarya</taxon>
        <taxon>Ascomycota</taxon>
        <taxon>Pezizomycotina</taxon>
        <taxon>Sordariomycetes</taxon>
        <taxon>Hypocreomycetidae</taxon>
        <taxon>Hypocreales</taxon>
        <taxon>Nectriaceae</taxon>
        <taxon>Fusarium</taxon>
        <taxon>Fusarium oxysporum species complex</taxon>
    </lineage>
</organism>
<feature type="region of interest" description="Disordered" evidence="1">
    <location>
        <begin position="139"/>
        <end position="173"/>
    </location>
</feature>
<sequence>MAPPSSSRALERATSTSSECSPESIFADTGILIHPWETAFSKKHANVATKIYRLIGEYVNIWLGDINPEYWTLGTLESLYNLLSDTTRDMHDPDRWREKFGQIKVYLTKCAVVDVWRGMKPTLYPKRLQDAQLCFSPATKDPTDEKTVVESEKSEAEPSITSPERPQPNPVTRKHPATEFLHEAFPKQPRQQQIAVSAMAGDNTEFLSTDCDLISELKQYQDDAMDNFLKMLNKLLILASTTVARLAREREVASDRVKSQVDGVANARECFTKLKDATSTLMAEMEAHVANEKKLQRAKTFIEAASPEVWSTVLRIRENAKSNTSAALEEKCHELEVVQAHLGKLIKELEETQASIYITDEKVERVAAQ</sequence>
<dbReference type="AlphaFoldDB" id="A0A2H3FYZ1"/>
<dbReference type="EMBL" id="MABQ02000011">
    <property type="protein sequence ID" value="PCD23526.1"/>
    <property type="molecule type" value="Genomic_DNA"/>
</dbReference>
<evidence type="ECO:0000313" key="3">
    <source>
        <dbReference type="Proteomes" id="UP000219602"/>
    </source>
</evidence>
<protein>
    <submittedName>
        <fullName evidence="2">Uncharacterized protein</fullName>
    </submittedName>
</protein>
<dbReference type="Proteomes" id="UP000219602">
    <property type="component" value="Chromosome 13"/>
</dbReference>
<name>A0A2H3FYZ1_FUSOX</name>
<comment type="caution">
    <text evidence="2">The sequence shown here is derived from an EMBL/GenBank/DDBJ whole genome shotgun (WGS) entry which is preliminary data.</text>
</comment>